<dbReference type="AlphaFoldDB" id="A0A0G2FZ09"/>
<evidence type="ECO:0000259" key="2">
    <source>
        <dbReference type="Pfam" id="PF24883"/>
    </source>
</evidence>
<dbReference type="PANTHER" id="PTHR10039:SF5">
    <property type="entry name" value="NACHT DOMAIN-CONTAINING PROTEIN"/>
    <property type="match status" value="1"/>
</dbReference>
<comment type="caution">
    <text evidence="4">The sequence shown here is derived from an EMBL/GenBank/DDBJ whole genome shotgun (WGS) entry which is preliminary data.</text>
</comment>
<dbReference type="InterPro" id="IPR027417">
    <property type="entry name" value="P-loop_NTPase"/>
</dbReference>
<reference evidence="4 5" key="2">
    <citation type="submission" date="2015-05" db="EMBL/GenBank/DDBJ databases">
        <authorList>
            <person name="Morales-Cruz A."/>
            <person name="Amrine K.C."/>
            <person name="Cantu D."/>
        </authorList>
    </citation>
    <scope>NUCLEOTIDE SEQUENCE [LARGE SCALE GENOMIC DNA]</scope>
    <source>
        <strain evidence="4">UCRPC4</strain>
    </source>
</reference>
<keyword evidence="5" id="KW-1185">Reference proteome</keyword>
<dbReference type="Pfam" id="PF24883">
    <property type="entry name" value="NPHP3_N"/>
    <property type="match status" value="1"/>
</dbReference>
<evidence type="ECO:0000259" key="3">
    <source>
        <dbReference type="Pfam" id="PF25053"/>
    </source>
</evidence>
<gene>
    <name evidence="4" type="ORF">UCRPC4_g05707</name>
</gene>
<keyword evidence="1" id="KW-0677">Repeat</keyword>
<proteinExistence type="predicted"/>
<feature type="domain" description="DUF7791" evidence="3">
    <location>
        <begin position="365"/>
        <end position="520"/>
    </location>
</feature>
<dbReference type="SUPFAM" id="SSF52540">
    <property type="entry name" value="P-loop containing nucleoside triphosphate hydrolases"/>
    <property type="match status" value="1"/>
</dbReference>
<dbReference type="InterPro" id="IPR056693">
    <property type="entry name" value="DUF7791"/>
</dbReference>
<dbReference type="OrthoDB" id="443402at2759"/>
<protein>
    <submittedName>
        <fullName evidence="4">Putative small s protein</fullName>
    </submittedName>
</protein>
<dbReference type="PANTHER" id="PTHR10039">
    <property type="entry name" value="AMELOGENIN"/>
    <property type="match status" value="1"/>
</dbReference>
<evidence type="ECO:0000313" key="4">
    <source>
        <dbReference type="EMBL" id="KKY16983.1"/>
    </source>
</evidence>
<dbReference type="InterPro" id="IPR056884">
    <property type="entry name" value="NPHP3-like_N"/>
</dbReference>
<dbReference type="Gene3D" id="3.40.50.300">
    <property type="entry name" value="P-loop containing nucleotide triphosphate hydrolases"/>
    <property type="match status" value="1"/>
</dbReference>
<dbReference type="Pfam" id="PF25053">
    <property type="entry name" value="DUF7791"/>
    <property type="match status" value="1"/>
</dbReference>
<evidence type="ECO:0000256" key="1">
    <source>
        <dbReference type="ARBA" id="ARBA00022737"/>
    </source>
</evidence>
<reference evidence="4 5" key="1">
    <citation type="submission" date="2015-05" db="EMBL/GenBank/DDBJ databases">
        <title>Distinctive expansion of gene families associated with plant cell wall degradation and secondary metabolism in the genomes of grapevine trunk pathogens.</title>
        <authorList>
            <person name="Lawrence D.P."/>
            <person name="Travadon R."/>
            <person name="Rolshausen P.E."/>
            <person name="Baumgartner K."/>
        </authorList>
    </citation>
    <scope>NUCLEOTIDE SEQUENCE [LARGE SCALE GENOMIC DNA]</scope>
    <source>
        <strain evidence="4">UCRPC4</strain>
    </source>
</reference>
<name>A0A0G2FZ09_PHACM</name>
<evidence type="ECO:0000313" key="5">
    <source>
        <dbReference type="Proteomes" id="UP000053317"/>
    </source>
</evidence>
<dbReference type="Proteomes" id="UP000053317">
    <property type="component" value="Unassembled WGS sequence"/>
</dbReference>
<sequence>MMGGPSKPSTPAISHANYAPVSLLQDFVLESLSYKSMKDREEEVAKAHGSTFYWIFDQNDQTKAPARGLGQQFTEWLESPDLGSIYWISGKAGSGKSTLMRYLYEHKLTSHHLSAWAREVPLIKAGFFFWTSGSEEQRSQVGLLRSLLHQLLSQEPDLISNTFPSLWQGLLTMSTKDRIKLSLTWSIPELMAGFHRLIDVTLPNTKICLFIDGLDEFDGDHLAIIEFFKSMSEGPNGKHIKMCLSSRPWDVFKNAFQYAVPCLKLQELTYLDMYAYVKDNLRRDPKVRRVFKKDQINTEAFFQETVRRADGVFLWIRLAVGEFLKGFRPESNVSTMQAQLNTLPSDLEELFEELLFQRQSANQLEETSRIFQSIRAREVVAAIVKDETANSPTIWELAFALDARDDVLAVNTLVCVITNEEIAMRTKSTTQCIAARSSGLLEVYAKHTRGGPRFVDDENNTDSVRRLAECKVTYLHRTVRDYLMYTKGVWKRLTERSSADDDDVFDPHLRLVRSYVLRLKFPFEEPEHHRRLDEWYPEIALSLTHSRHINHDPKRLHRQLINELNKTLDWYWRKRPMDPNDHWARNTFGSYEARKNIVFHQPFLSLTTKFGLAAYVRGELDAGILADIPADDDTTPLLAYATEFLCSRAYTIFPLSSPEMVLDILRFQSPNHAYTSFITRRPTTPWITMLRHLRDAKRRGWIQHFDVDPMGTKRWCKIIKMFLLQGNADVTAVVTKDNWDSEISAVGVIDMLWEEYGDVEVGKVRDLMRRLLESREMNTGIQQTRRDER</sequence>
<feature type="domain" description="Nephrocystin 3-like N-terminal" evidence="2">
    <location>
        <begin position="71"/>
        <end position="247"/>
    </location>
</feature>
<organism evidence="4 5">
    <name type="scientific">Phaeomoniella chlamydospora</name>
    <name type="common">Phaeoacremonium chlamydosporum</name>
    <dbReference type="NCBI Taxonomy" id="158046"/>
    <lineage>
        <taxon>Eukaryota</taxon>
        <taxon>Fungi</taxon>
        <taxon>Dikarya</taxon>
        <taxon>Ascomycota</taxon>
        <taxon>Pezizomycotina</taxon>
        <taxon>Eurotiomycetes</taxon>
        <taxon>Chaetothyriomycetidae</taxon>
        <taxon>Phaeomoniellales</taxon>
        <taxon>Phaeomoniellaceae</taxon>
        <taxon>Phaeomoniella</taxon>
    </lineage>
</organism>
<dbReference type="EMBL" id="LCWF01000150">
    <property type="protein sequence ID" value="KKY16983.1"/>
    <property type="molecule type" value="Genomic_DNA"/>
</dbReference>
<accession>A0A0G2FZ09</accession>